<dbReference type="GO" id="GO:0005739">
    <property type="term" value="C:mitochondrion"/>
    <property type="evidence" value="ECO:0007669"/>
    <property type="project" value="TreeGrafter"/>
</dbReference>
<feature type="repeat" description="PPR" evidence="3">
    <location>
        <begin position="314"/>
        <end position="348"/>
    </location>
</feature>
<evidence type="ECO:0000256" key="3">
    <source>
        <dbReference type="PROSITE-ProRule" id="PRU00708"/>
    </source>
</evidence>
<sequence length="608" mass="69728">MWFLRRCVFSIKKQGYCVCWIKRDTLSYFSGVNLVSCFPSLLGAKRYFSREESYHHTSLIVGKFFLTSCGLSSRASEEICDEDVSNEAVLDLEKTLAGKLNEDINVEKEVKLELNPEPRRLDDHYLSESENDLYFKYCEPLKRKTSLEVLRTIMDSSVHNVPGILKNFVKAGEDLNHVEASKMIFVLWKHHMYHKAFQISEWLETTKQFEHSEHDYASRLDLIAKVQGVDVAEKYMRNVPDSSRGELLYRILLANCVRCGNVAKSKAVFEKMRSLGLPITIHSLNLMIILYKMCDKRKIREMLFLMEKGNITPSHLTYRILIAARGESGDIRGMEKLVEDMKSQGLQLDTHVLTVLAGFYISKGLKDKAVAVLKEIEGGDSQECIRACNKLLSLYASLDMTGDVSRIWNRFKSDPSILECIAAIGAWGKLGKVDEAEAVFEMALQKYKDKGLSSRLFSELLKVYVQNNQLSKGKEFIERMRPYRCWFGPLVWDGLVRFYVEAGDVEKAASILSKAAQRQSGHPVRPLFNTYIVVMEQYAKCGDIHNTEKWFHKMRQCGYIGRLRPFQILIQAYLKAKTPAYGIIERMKAENLVPNKEFNMQLAKLVAL</sequence>
<comment type="similarity">
    <text evidence="1">Belongs to the PPR family. P subfamily.</text>
</comment>
<proteinExistence type="inferred from homology"/>
<evidence type="ECO:0000313" key="4">
    <source>
        <dbReference type="EMBL" id="KAK7271499.1"/>
    </source>
</evidence>
<reference evidence="4 5" key="1">
    <citation type="submission" date="2024-01" db="EMBL/GenBank/DDBJ databases">
        <title>The genomes of 5 underutilized Papilionoideae crops provide insights into root nodulation and disease resistance.</title>
        <authorList>
            <person name="Yuan L."/>
        </authorList>
    </citation>
    <scope>NUCLEOTIDE SEQUENCE [LARGE SCALE GENOMIC DNA]</scope>
    <source>
        <strain evidence="4">LY-2023</strain>
        <tissue evidence="4">Leaf</tissue>
    </source>
</reference>
<organism evidence="4 5">
    <name type="scientific">Clitoria ternatea</name>
    <name type="common">Butterfly pea</name>
    <dbReference type="NCBI Taxonomy" id="43366"/>
    <lineage>
        <taxon>Eukaryota</taxon>
        <taxon>Viridiplantae</taxon>
        <taxon>Streptophyta</taxon>
        <taxon>Embryophyta</taxon>
        <taxon>Tracheophyta</taxon>
        <taxon>Spermatophyta</taxon>
        <taxon>Magnoliopsida</taxon>
        <taxon>eudicotyledons</taxon>
        <taxon>Gunneridae</taxon>
        <taxon>Pentapetalae</taxon>
        <taxon>rosids</taxon>
        <taxon>fabids</taxon>
        <taxon>Fabales</taxon>
        <taxon>Fabaceae</taxon>
        <taxon>Papilionoideae</taxon>
        <taxon>50 kb inversion clade</taxon>
        <taxon>NPAAA clade</taxon>
        <taxon>indigoferoid/millettioid clade</taxon>
        <taxon>Phaseoleae</taxon>
        <taxon>Clitoria</taxon>
    </lineage>
</organism>
<feature type="repeat" description="PPR" evidence="3">
    <location>
        <begin position="245"/>
        <end position="279"/>
    </location>
</feature>
<evidence type="ECO:0000313" key="5">
    <source>
        <dbReference type="Proteomes" id="UP001359559"/>
    </source>
</evidence>
<protein>
    <recommendedName>
        <fullName evidence="6">Pentatricopeptide repeat-containing protein</fullName>
    </recommendedName>
</protein>
<dbReference type="InterPro" id="IPR011990">
    <property type="entry name" value="TPR-like_helical_dom_sf"/>
</dbReference>
<dbReference type="AlphaFoldDB" id="A0AAN9F875"/>
<keyword evidence="2" id="KW-0677">Repeat</keyword>
<name>A0AAN9F875_CLITE</name>
<dbReference type="InterPro" id="IPR002885">
    <property type="entry name" value="PPR_rpt"/>
</dbReference>
<dbReference type="GO" id="GO:0003729">
    <property type="term" value="F:mRNA binding"/>
    <property type="evidence" value="ECO:0007669"/>
    <property type="project" value="UniProtKB-ARBA"/>
</dbReference>
<evidence type="ECO:0000256" key="2">
    <source>
        <dbReference type="ARBA" id="ARBA00022737"/>
    </source>
</evidence>
<dbReference type="NCBIfam" id="TIGR00756">
    <property type="entry name" value="PPR"/>
    <property type="match status" value="2"/>
</dbReference>
<evidence type="ECO:0000256" key="1">
    <source>
        <dbReference type="ARBA" id="ARBA00007626"/>
    </source>
</evidence>
<dbReference type="Proteomes" id="UP001359559">
    <property type="component" value="Unassembled WGS sequence"/>
</dbReference>
<dbReference type="EMBL" id="JAYKXN010000007">
    <property type="protein sequence ID" value="KAK7271499.1"/>
    <property type="molecule type" value="Genomic_DNA"/>
</dbReference>
<evidence type="ECO:0008006" key="6">
    <source>
        <dbReference type="Google" id="ProtNLM"/>
    </source>
</evidence>
<dbReference type="PROSITE" id="PS51375">
    <property type="entry name" value="PPR"/>
    <property type="match status" value="2"/>
</dbReference>
<comment type="caution">
    <text evidence="4">The sequence shown here is derived from an EMBL/GenBank/DDBJ whole genome shotgun (WGS) entry which is preliminary data.</text>
</comment>
<dbReference type="PANTHER" id="PTHR45717:SF38">
    <property type="entry name" value="PENTACOTRIPEPTIDE-REPEAT REGION OF PRORP DOMAIN-CONTAINING PROTEIN"/>
    <property type="match status" value="1"/>
</dbReference>
<keyword evidence="5" id="KW-1185">Reference proteome</keyword>
<dbReference type="Gene3D" id="1.25.40.10">
    <property type="entry name" value="Tetratricopeptide repeat domain"/>
    <property type="match status" value="3"/>
</dbReference>
<dbReference type="PANTHER" id="PTHR45717">
    <property type="entry name" value="OS12G0527900 PROTEIN"/>
    <property type="match status" value="1"/>
</dbReference>
<dbReference type="SUPFAM" id="SSF48452">
    <property type="entry name" value="TPR-like"/>
    <property type="match status" value="2"/>
</dbReference>
<accession>A0AAN9F875</accession>
<gene>
    <name evidence="4" type="ORF">RJT34_27457</name>
</gene>
<dbReference type="Pfam" id="PF01535">
    <property type="entry name" value="PPR"/>
    <property type="match status" value="3"/>
</dbReference>